<accession>A0A0B7GXZ0</accession>
<sequence length="64" mass="6816">MISGCFQVQMTLLQIPMRLTAKKFCYAVSKAKGTPPPAPGKITIAVKGDPNVTALTKTSIEADH</sequence>
<evidence type="ECO:0000313" key="2">
    <source>
        <dbReference type="Proteomes" id="UP000042527"/>
    </source>
</evidence>
<dbReference type="EMBL" id="CDNC01000051">
    <property type="protein sequence ID" value="CEM63383.1"/>
    <property type="molecule type" value="Genomic_DNA"/>
</dbReference>
<gene>
    <name evidence="1" type="ORF">TPHV1_90012</name>
</gene>
<organism evidence="1 2">
    <name type="scientific">Treponema phagedenis</name>
    <dbReference type="NCBI Taxonomy" id="162"/>
    <lineage>
        <taxon>Bacteria</taxon>
        <taxon>Pseudomonadati</taxon>
        <taxon>Spirochaetota</taxon>
        <taxon>Spirochaetia</taxon>
        <taxon>Spirochaetales</taxon>
        <taxon>Treponemataceae</taxon>
        <taxon>Treponema</taxon>
    </lineage>
</organism>
<name>A0A0B7GXZ0_TREPH</name>
<protein>
    <submittedName>
        <fullName evidence="1">Uncharacterized protein</fullName>
    </submittedName>
</protein>
<proteinExistence type="predicted"/>
<dbReference type="Proteomes" id="UP000042527">
    <property type="component" value="Unassembled WGS sequence"/>
</dbReference>
<evidence type="ECO:0000313" key="1">
    <source>
        <dbReference type="EMBL" id="CEM63383.1"/>
    </source>
</evidence>
<keyword evidence="2" id="KW-1185">Reference proteome</keyword>
<reference evidence="2" key="1">
    <citation type="submission" date="2015-01" db="EMBL/GenBank/DDBJ databases">
        <authorList>
            <person name="Manzoor Shahid"/>
            <person name="Zubair Saima"/>
        </authorList>
    </citation>
    <scope>NUCLEOTIDE SEQUENCE [LARGE SCALE GENOMIC DNA]</scope>
    <source>
        <strain evidence="2">V1</strain>
    </source>
</reference>
<dbReference type="AlphaFoldDB" id="A0A0B7GXZ0"/>